<feature type="domain" description="CCR4-Not complex component Not1 C-terminal" evidence="2">
    <location>
        <begin position="598"/>
        <end position="838"/>
    </location>
</feature>
<sequence length="922" mass="100640">MSAAAASHLPLQQQQQQQQQPHAQQQCLQQHSSTSAAWQQPAPIDTVIVHTRRHLGAIRSWLASSSATAAGTFPQDSPMVRSLQNLIESAQLAKTTSSSNSGSGGESAGVRLIATLVQSLLTHYRPSRWADQPGGLQAMEHLKEAHMITLRHLLSCEQSSWVARQVTCQWIQLPDGDLEPSSANIQPASYASRVEHLSTLATSAMAKSAQTAVSSAGNAGASDEASANDAGIVGSKWNWEAFAELLKVHVIYLTQIDEYLAGKIASGHQAATTFVLDLLDHFVLPSLMGTSSSPSNPTANPNSSVASLLGSLSNTLALVNSKRAFNVLNEYDLWLTIHALQAHQRNTLISPGDTNLRLRLSCARIRALLDLGLLGEQSVVTLCPPTAPQTITLYGWCSHARMFDDALHMEAKTKTFYRWWSDFYRYQQVTSENESLVDQVIIYLVNLSILSLDENLMQFIRLSLIYVVKHASRALNAEEHASPYFSSPTAFDVSNNLDAYARLISILIFWIGAKNETPVEANRVKITLMNKVLGIIAGTLLQRHEVQPEVFHELPFQRILLRLLGDLCATCKSVKETPSGHSEGEESTGLTLLEYVPLAFGNLLHMLRPERATHFIFGWLELVANREFVDQTLGASRQDGVSSTLRAAYRAVYAQLLVDMLKYLSFYLQNALVMNSIIVFYTAAFKLCGRLYYNFPDFLSEYCVLFSSILSSNSLQLRNLILSAEPRRGISSTAPLNGPHVDQLTQLEDPSGYCMEAGERLPPILRSEIDAYLANRTPVKLLSDLVTMLRSTDSLLTFLINPPGLYTSALAAATAVTTATAATQSTRVEHGGSKAAFQEAQHRPQGKKAKKAAAAKAAAAAAAEAAAAQQQAILSAAGQQANAAMLWSARATQHLATFGLADNLHYNVELMMNVVLYICITA</sequence>
<keyword evidence="4" id="KW-1185">Reference proteome</keyword>
<dbReference type="Proteomes" id="UP000267029">
    <property type="component" value="Unassembled WGS sequence"/>
</dbReference>
<dbReference type="EMBL" id="UXSR01002103">
    <property type="protein sequence ID" value="VDD78697.1"/>
    <property type="molecule type" value="Genomic_DNA"/>
</dbReference>
<dbReference type="GO" id="GO:0017148">
    <property type="term" value="P:negative regulation of translation"/>
    <property type="evidence" value="ECO:0007669"/>
    <property type="project" value="InterPro"/>
</dbReference>
<feature type="compositionally biased region" description="Low complexity" evidence="1">
    <location>
        <begin position="1"/>
        <end position="32"/>
    </location>
</feature>
<accession>A0A3P6GH99</accession>
<evidence type="ECO:0000259" key="2">
    <source>
        <dbReference type="Pfam" id="PF04054"/>
    </source>
</evidence>
<dbReference type="GO" id="GO:0060090">
    <property type="term" value="F:molecular adaptor activity"/>
    <property type="evidence" value="ECO:0007669"/>
    <property type="project" value="TreeGrafter"/>
</dbReference>
<feature type="non-terminal residue" evidence="3">
    <location>
        <position position="922"/>
    </location>
</feature>
<feature type="region of interest" description="Disordered" evidence="1">
    <location>
        <begin position="827"/>
        <end position="846"/>
    </location>
</feature>
<dbReference type="Gene3D" id="1.25.40.790">
    <property type="match status" value="1"/>
</dbReference>
<dbReference type="PANTHER" id="PTHR13162">
    <property type="entry name" value="CCR4-NOT TRANSCRIPTION COMPLEX"/>
    <property type="match status" value="1"/>
</dbReference>
<dbReference type="OrthoDB" id="1933107at2759"/>
<protein>
    <recommendedName>
        <fullName evidence="2">CCR4-Not complex component Not1 C-terminal domain-containing protein</fullName>
    </recommendedName>
</protein>
<dbReference type="InterPro" id="IPR007196">
    <property type="entry name" value="CCR4-Not_Not1_C"/>
</dbReference>
<evidence type="ECO:0000313" key="3">
    <source>
        <dbReference type="EMBL" id="VDD78697.1"/>
    </source>
</evidence>
<dbReference type="STRING" id="53468.A0A3P6GH99"/>
<feature type="region of interest" description="Disordered" evidence="1">
    <location>
        <begin position="1"/>
        <end position="39"/>
    </location>
</feature>
<dbReference type="Pfam" id="PF04054">
    <property type="entry name" value="Not1"/>
    <property type="match status" value="1"/>
</dbReference>
<dbReference type="GO" id="GO:0000288">
    <property type="term" value="P:nuclear-transcribed mRNA catabolic process, deadenylation-dependent decay"/>
    <property type="evidence" value="ECO:0007669"/>
    <property type="project" value="TreeGrafter"/>
</dbReference>
<dbReference type="GO" id="GO:0030015">
    <property type="term" value="C:CCR4-NOT core complex"/>
    <property type="evidence" value="ECO:0007669"/>
    <property type="project" value="InterPro"/>
</dbReference>
<evidence type="ECO:0000313" key="4">
    <source>
        <dbReference type="Proteomes" id="UP000267029"/>
    </source>
</evidence>
<name>A0A3P6GH99_MESCO</name>
<gene>
    <name evidence="3" type="ORF">MCOS_LOCUS4700</name>
</gene>
<organism evidence="3 4">
    <name type="scientific">Mesocestoides corti</name>
    <name type="common">Flatworm</name>
    <dbReference type="NCBI Taxonomy" id="53468"/>
    <lineage>
        <taxon>Eukaryota</taxon>
        <taxon>Metazoa</taxon>
        <taxon>Spiralia</taxon>
        <taxon>Lophotrochozoa</taxon>
        <taxon>Platyhelminthes</taxon>
        <taxon>Cestoda</taxon>
        <taxon>Eucestoda</taxon>
        <taxon>Cyclophyllidea</taxon>
        <taxon>Mesocestoididae</taxon>
        <taxon>Mesocestoides</taxon>
    </lineage>
</organism>
<dbReference type="AlphaFoldDB" id="A0A3P6GH99"/>
<proteinExistence type="predicted"/>
<dbReference type="GO" id="GO:0000932">
    <property type="term" value="C:P-body"/>
    <property type="evidence" value="ECO:0007669"/>
    <property type="project" value="TreeGrafter"/>
</dbReference>
<evidence type="ECO:0000256" key="1">
    <source>
        <dbReference type="SAM" id="MobiDB-lite"/>
    </source>
</evidence>
<dbReference type="InterPro" id="IPR040398">
    <property type="entry name" value="Not1"/>
</dbReference>
<reference evidence="3 4" key="1">
    <citation type="submission" date="2018-10" db="EMBL/GenBank/DDBJ databases">
        <authorList>
            <consortium name="Pathogen Informatics"/>
        </authorList>
    </citation>
    <scope>NUCLEOTIDE SEQUENCE [LARGE SCALE GENOMIC DNA]</scope>
</reference>
<dbReference type="PANTHER" id="PTHR13162:SF8">
    <property type="entry name" value="CCR4-NOT TRANSCRIPTION COMPLEX SUBUNIT 1"/>
    <property type="match status" value="1"/>
</dbReference>